<feature type="repeat" description="Pumilio" evidence="2">
    <location>
        <begin position="242"/>
        <end position="277"/>
    </location>
</feature>
<feature type="repeat" description="Pumilio" evidence="2">
    <location>
        <begin position="165"/>
        <end position="202"/>
    </location>
</feature>
<dbReference type="AlphaFoldDB" id="A0A1X2GLH7"/>
<evidence type="ECO:0000259" key="4">
    <source>
        <dbReference type="PROSITE" id="PS50303"/>
    </source>
</evidence>
<keyword evidence="1" id="KW-0677">Repeat</keyword>
<dbReference type="GO" id="GO:0003730">
    <property type="term" value="F:mRNA 3'-UTR binding"/>
    <property type="evidence" value="ECO:0007669"/>
    <property type="project" value="TreeGrafter"/>
</dbReference>
<evidence type="ECO:0000256" key="3">
    <source>
        <dbReference type="SAM" id="MobiDB-lite"/>
    </source>
</evidence>
<dbReference type="InterPro" id="IPR033133">
    <property type="entry name" value="PUM-HD"/>
</dbReference>
<evidence type="ECO:0000256" key="1">
    <source>
        <dbReference type="ARBA" id="ARBA00022737"/>
    </source>
</evidence>
<evidence type="ECO:0000256" key="2">
    <source>
        <dbReference type="PROSITE-ProRule" id="PRU00317"/>
    </source>
</evidence>
<feature type="repeat" description="Pumilio" evidence="2">
    <location>
        <begin position="358"/>
        <end position="398"/>
    </location>
</feature>
<organism evidence="5 6">
    <name type="scientific">Hesseltinella vesiculosa</name>
    <dbReference type="NCBI Taxonomy" id="101127"/>
    <lineage>
        <taxon>Eukaryota</taxon>
        <taxon>Fungi</taxon>
        <taxon>Fungi incertae sedis</taxon>
        <taxon>Mucoromycota</taxon>
        <taxon>Mucoromycotina</taxon>
        <taxon>Mucoromycetes</taxon>
        <taxon>Mucorales</taxon>
        <taxon>Cunninghamellaceae</taxon>
        <taxon>Hesseltinella</taxon>
    </lineage>
</organism>
<dbReference type="PANTHER" id="PTHR12537:SF48">
    <property type="entry name" value="MEIOTIC COILED-COIL PROTEIN 2"/>
    <property type="match status" value="1"/>
</dbReference>
<sequence length="432" mass="50239">MKLKEQSQRCLSLSQQIVYGSTDRALLPSENADTKRQCFQQEMEMGRWRHVSTPPPESIAMDPTARWQRRPSIDEEAKSIDYRRTDKPQGNDWEVLVRRILLNTDQQASVYLQQKLKTCNTDQKQAIFQMVHKNAYALMTNRFGNFLVQRLFEWGTPDQVQALANVMDGHILALTCEPFGCHVVQRALDNVNGETKTRMVMELCQHIPETITHKYACHVWQRVFEIRHMHQSVSVMQRVHQALQGKWTRVALDETGSLVIQNIFENLLEPDKRPVLDEILSNIEEIAKGQWGNWVIQHILEQAEQKQDRERAFDMVLLCGIQLSMDQYASKVVEKALSNGGPCYMERFIHHISTESRSYRPRIALIDIASDQYGNYVVQWIINNAADHHKISVCRLIKRHMVSLRGSKYGQRVAFLVEKTLKHHDVTTYPRH</sequence>
<dbReference type="Gene3D" id="1.25.10.10">
    <property type="entry name" value="Leucine-rich Repeat Variant"/>
    <property type="match status" value="1"/>
</dbReference>
<keyword evidence="6" id="KW-1185">Reference proteome</keyword>
<feature type="region of interest" description="Disordered" evidence="3">
    <location>
        <begin position="46"/>
        <end position="72"/>
    </location>
</feature>
<dbReference type="InterPro" id="IPR016024">
    <property type="entry name" value="ARM-type_fold"/>
</dbReference>
<feature type="repeat" description="Pumilio" evidence="2">
    <location>
        <begin position="278"/>
        <end position="314"/>
    </location>
</feature>
<proteinExistence type="predicted"/>
<feature type="domain" description="PUM-HD" evidence="4">
    <location>
        <begin position="69"/>
        <end position="421"/>
    </location>
</feature>
<reference evidence="5 6" key="1">
    <citation type="submission" date="2016-07" db="EMBL/GenBank/DDBJ databases">
        <title>Pervasive Adenine N6-methylation of Active Genes in Fungi.</title>
        <authorList>
            <consortium name="DOE Joint Genome Institute"/>
            <person name="Mondo S.J."/>
            <person name="Dannebaum R.O."/>
            <person name="Kuo R.C."/>
            <person name="Labutti K."/>
            <person name="Haridas S."/>
            <person name="Kuo A."/>
            <person name="Salamov A."/>
            <person name="Ahrendt S.R."/>
            <person name="Lipzen A."/>
            <person name="Sullivan W."/>
            <person name="Andreopoulos W.B."/>
            <person name="Clum A."/>
            <person name="Lindquist E."/>
            <person name="Daum C."/>
            <person name="Ramamoorthy G.K."/>
            <person name="Gryganskyi A."/>
            <person name="Culley D."/>
            <person name="Magnuson J.K."/>
            <person name="James T.Y."/>
            <person name="O'Malley M.A."/>
            <person name="Stajich J.E."/>
            <person name="Spatafora J.W."/>
            <person name="Visel A."/>
            <person name="Grigoriev I.V."/>
        </authorList>
    </citation>
    <scope>NUCLEOTIDE SEQUENCE [LARGE SCALE GENOMIC DNA]</scope>
    <source>
        <strain evidence="5 6">NRRL 3301</strain>
    </source>
</reference>
<evidence type="ECO:0000313" key="6">
    <source>
        <dbReference type="Proteomes" id="UP000242146"/>
    </source>
</evidence>
<name>A0A1X2GLH7_9FUNG</name>
<gene>
    <name evidence="5" type="ORF">DM01DRAFT_1334927</name>
</gene>
<dbReference type="Proteomes" id="UP000242146">
    <property type="component" value="Unassembled WGS sequence"/>
</dbReference>
<dbReference type="GO" id="GO:0010608">
    <property type="term" value="P:post-transcriptional regulation of gene expression"/>
    <property type="evidence" value="ECO:0007669"/>
    <property type="project" value="TreeGrafter"/>
</dbReference>
<dbReference type="STRING" id="101127.A0A1X2GLH7"/>
<dbReference type="OrthoDB" id="668540at2759"/>
<protein>
    <submittedName>
        <fullName evidence="5">ARM repeat-containing protein</fullName>
    </submittedName>
</protein>
<dbReference type="InterPro" id="IPR001313">
    <property type="entry name" value="Pumilio_RNA-bd_rpt"/>
</dbReference>
<dbReference type="GO" id="GO:0005737">
    <property type="term" value="C:cytoplasm"/>
    <property type="evidence" value="ECO:0007669"/>
    <property type="project" value="TreeGrafter"/>
</dbReference>
<dbReference type="Pfam" id="PF00806">
    <property type="entry name" value="PUF"/>
    <property type="match status" value="8"/>
</dbReference>
<dbReference type="PANTHER" id="PTHR12537">
    <property type="entry name" value="RNA BINDING PROTEIN PUMILIO-RELATED"/>
    <property type="match status" value="1"/>
</dbReference>
<dbReference type="InterPro" id="IPR011989">
    <property type="entry name" value="ARM-like"/>
</dbReference>
<dbReference type="SMART" id="SM00025">
    <property type="entry name" value="Pumilio"/>
    <property type="match status" value="8"/>
</dbReference>
<dbReference type="PROSITE" id="PS50303">
    <property type="entry name" value="PUM_HD"/>
    <property type="match status" value="1"/>
</dbReference>
<dbReference type="EMBL" id="MCGT01000010">
    <property type="protein sequence ID" value="ORX56445.1"/>
    <property type="molecule type" value="Genomic_DNA"/>
</dbReference>
<comment type="caution">
    <text evidence="5">The sequence shown here is derived from an EMBL/GenBank/DDBJ whole genome shotgun (WGS) entry which is preliminary data.</text>
</comment>
<dbReference type="PROSITE" id="PS50302">
    <property type="entry name" value="PUM"/>
    <property type="match status" value="4"/>
</dbReference>
<dbReference type="SUPFAM" id="SSF48371">
    <property type="entry name" value="ARM repeat"/>
    <property type="match status" value="1"/>
</dbReference>
<accession>A0A1X2GLH7</accession>
<evidence type="ECO:0000313" key="5">
    <source>
        <dbReference type="EMBL" id="ORX56445.1"/>
    </source>
</evidence>